<evidence type="ECO:0000313" key="2">
    <source>
        <dbReference type="EMBL" id="QDV51011.1"/>
    </source>
</evidence>
<accession>A0A518ID27</accession>
<dbReference type="OrthoDB" id="215335at2"/>
<dbReference type="AlphaFoldDB" id="A0A518ID27"/>
<keyword evidence="3" id="KW-1185">Reference proteome</keyword>
<evidence type="ECO:0000259" key="1">
    <source>
        <dbReference type="SMART" id="SM00860"/>
    </source>
</evidence>
<proteinExistence type="predicted"/>
<protein>
    <submittedName>
        <fullName evidence="2">SMI1 / KNR4 family protein</fullName>
    </submittedName>
</protein>
<reference evidence="2 3" key="1">
    <citation type="submission" date="2019-03" db="EMBL/GenBank/DDBJ databases">
        <title>Deep-cultivation of Planctomycetes and their phenomic and genomic characterization uncovers novel biology.</title>
        <authorList>
            <person name="Wiegand S."/>
            <person name="Jogler M."/>
            <person name="Boedeker C."/>
            <person name="Pinto D."/>
            <person name="Vollmers J."/>
            <person name="Rivas-Marin E."/>
            <person name="Kohn T."/>
            <person name="Peeters S.H."/>
            <person name="Heuer A."/>
            <person name="Rast P."/>
            <person name="Oberbeckmann S."/>
            <person name="Bunk B."/>
            <person name="Jeske O."/>
            <person name="Meyerdierks A."/>
            <person name="Storesund J.E."/>
            <person name="Kallscheuer N."/>
            <person name="Luecker S."/>
            <person name="Lage O.M."/>
            <person name="Pohl T."/>
            <person name="Merkel B.J."/>
            <person name="Hornburger P."/>
            <person name="Mueller R.-W."/>
            <person name="Bruemmer F."/>
            <person name="Labrenz M."/>
            <person name="Spormann A.M."/>
            <person name="Op den Camp H."/>
            <person name="Overmann J."/>
            <person name="Amann R."/>
            <person name="Jetten M.S.M."/>
            <person name="Mascher T."/>
            <person name="Medema M.H."/>
            <person name="Devos D.P."/>
            <person name="Kaster A.-K."/>
            <person name="Ovreas L."/>
            <person name="Rohde M."/>
            <person name="Galperin M.Y."/>
            <person name="Jogler C."/>
        </authorList>
    </citation>
    <scope>NUCLEOTIDE SEQUENCE [LARGE SCALE GENOMIC DNA]</scope>
    <source>
        <strain evidence="2 3">Enr17</strain>
    </source>
</reference>
<dbReference type="InterPro" id="IPR018958">
    <property type="entry name" value="Knr4/Smi1-like_dom"/>
</dbReference>
<dbReference type="RefSeq" id="WP_145309920.1">
    <property type="nucleotide sequence ID" value="NZ_CP037452.1"/>
</dbReference>
<gene>
    <name evidence="2" type="ORF">Enr17x_30630</name>
</gene>
<dbReference type="SMART" id="SM00860">
    <property type="entry name" value="SMI1_KNR4"/>
    <property type="match status" value="1"/>
</dbReference>
<sequence>MMGALNEKILAAVLAHEDTNLSPPATVKAIDAFEKKHNFRFPLSHREFLLQGNGGEVGYARLFGVGESDHMSLEWHVTEMRPELESMAQGPVMPFANDWGGSYFCYDLQKADSNGEYPVLFWNHEYSEEPEDLPLVWSDFAANFVEFLQKIIS</sequence>
<dbReference type="Pfam" id="PF09346">
    <property type="entry name" value="SMI1_KNR4"/>
    <property type="match status" value="1"/>
</dbReference>
<dbReference type="KEGG" id="gfm:Enr17x_30630"/>
<dbReference type="SUPFAM" id="SSF160631">
    <property type="entry name" value="SMI1/KNR4-like"/>
    <property type="match status" value="1"/>
</dbReference>
<feature type="domain" description="Knr4/Smi1-like" evidence="1">
    <location>
        <begin position="24"/>
        <end position="150"/>
    </location>
</feature>
<dbReference type="Gene3D" id="3.40.1580.10">
    <property type="entry name" value="SMI1/KNR4-like"/>
    <property type="match status" value="1"/>
</dbReference>
<dbReference type="InterPro" id="IPR037883">
    <property type="entry name" value="Knr4/Smi1-like_sf"/>
</dbReference>
<dbReference type="Proteomes" id="UP000318313">
    <property type="component" value="Chromosome"/>
</dbReference>
<dbReference type="EMBL" id="CP037452">
    <property type="protein sequence ID" value="QDV51011.1"/>
    <property type="molecule type" value="Genomic_DNA"/>
</dbReference>
<evidence type="ECO:0000313" key="3">
    <source>
        <dbReference type="Proteomes" id="UP000318313"/>
    </source>
</evidence>
<name>A0A518ID27_9PLAN</name>
<organism evidence="2 3">
    <name type="scientific">Gimesia fumaroli</name>
    <dbReference type="NCBI Taxonomy" id="2527976"/>
    <lineage>
        <taxon>Bacteria</taxon>
        <taxon>Pseudomonadati</taxon>
        <taxon>Planctomycetota</taxon>
        <taxon>Planctomycetia</taxon>
        <taxon>Planctomycetales</taxon>
        <taxon>Planctomycetaceae</taxon>
        <taxon>Gimesia</taxon>
    </lineage>
</organism>